<evidence type="ECO:0000313" key="1">
    <source>
        <dbReference type="Proteomes" id="UP000887540"/>
    </source>
</evidence>
<evidence type="ECO:0000313" key="2">
    <source>
        <dbReference type="WBParaSite" id="ACRNAN_scaffold25378.g18123.t1"/>
    </source>
</evidence>
<dbReference type="Proteomes" id="UP000887540">
    <property type="component" value="Unplaced"/>
</dbReference>
<protein>
    <submittedName>
        <fullName evidence="2">Uncharacterized protein</fullName>
    </submittedName>
</protein>
<sequence>TNTLLIIDLENLNILKVGTEPSKPTIMSSVINKITQPKVELNERHWRLISGDVPILFQKGSNLIKLLRPETTNIVQLNLPETYKLKNIIVVNADSMLLEDFDNG</sequence>
<reference evidence="2" key="1">
    <citation type="submission" date="2022-11" db="UniProtKB">
        <authorList>
            <consortium name="WormBaseParasite"/>
        </authorList>
    </citation>
    <scope>IDENTIFICATION</scope>
</reference>
<accession>A0A914DFF6</accession>
<keyword evidence="1" id="KW-1185">Reference proteome</keyword>
<organism evidence="1 2">
    <name type="scientific">Acrobeloides nanus</name>
    <dbReference type="NCBI Taxonomy" id="290746"/>
    <lineage>
        <taxon>Eukaryota</taxon>
        <taxon>Metazoa</taxon>
        <taxon>Ecdysozoa</taxon>
        <taxon>Nematoda</taxon>
        <taxon>Chromadorea</taxon>
        <taxon>Rhabditida</taxon>
        <taxon>Tylenchina</taxon>
        <taxon>Cephalobomorpha</taxon>
        <taxon>Cephaloboidea</taxon>
        <taxon>Cephalobidae</taxon>
        <taxon>Acrobeloides</taxon>
    </lineage>
</organism>
<proteinExistence type="predicted"/>
<dbReference type="WBParaSite" id="ACRNAN_scaffold25378.g18123.t1">
    <property type="protein sequence ID" value="ACRNAN_scaffold25378.g18123.t1"/>
    <property type="gene ID" value="ACRNAN_scaffold25378.g18123"/>
</dbReference>
<name>A0A914DFF6_9BILA</name>
<dbReference type="AlphaFoldDB" id="A0A914DFF6"/>